<gene>
    <name evidence="1" type="ORF">BOLC2T08316H</name>
</gene>
<dbReference type="PANTHER" id="PTHR34665">
    <property type="entry name" value="DUF3741 DOMAIN-CONTAINING PROTEIN"/>
    <property type="match status" value="1"/>
</dbReference>
<sequence>MLPLANYYISSSSMSENNVNNSKRRKKKRPMIVYGGGGGDDLAVVKAAAWAWYQRKEGKPIMREFEITRAPRTPRPSRYKIEATKNMILSDNKVLAENRVSKSSLWYTNFHYQEDQETQYSRLLDTYENKNISKRLNLDDPGLSVSLSSAFMLNDDNHNHDCVCDDHGMLKRNGYDKNTNSSRKIDNKNSMKKVSKRSLWKGLIVMGPVSTVCGRSDDVDLRASKASRRTVKVAAAAEALLSSAASGKTTQTRSRQL</sequence>
<name>A0A3P6DNE0_BRAOL</name>
<protein>
    <submittedName>
        <fullName evidence="1">Uncharacterized protein</fullName>
    </submittedName>
</protein>
<reference evidence="1" key="1">
    <citation type="submission" date="2018-11" db="EMBL/GenBank/DDBJ databases">
        <authorList>
            <consortium name="Genoscope - CEA"/>
            <person name="William W."/>
        </authorList>
    </citation>
    <scope>NUCLEOTIDE SEQUENCE</scope>
</reference>
<dbReference type="PANTHER" id="PTHR34665:SF3">
    <property type="entry name" value="(RAPE) HYPOTHETICAL PROTEIN"/>
    <property type="match status" value="1"/>
</dbReference>
<proteinExistence type="predicted"/>
<accession>A0A3P6DNE0</accession>
<dbReference type="AlphaFoldDB" id="A0A3P6DNE0"/>
<evidence type="ECO:0000313" key="1">
    <source>
        <dbReference type="EMBL" id="VDD22052.1"/>
    </source>
</evidence>
<organism evidence="1">
    <name type="scientific">Brassica oleracea</name>
    <name type="common">Wild cabbage</name>
    <dbReference type="NCBI Taxonomy" id="3712"/>
    <lineage>
        <taxon>Eukaryota</taxon>
        <taxon>Viridiplantae</taxon>
        <taxon>Streptophyta</taxon>
        <taxon>Embryophyta</taxon>
        <taxon>Tracheophyta</taxon>
        <taxon>Spermatophyta</taxon>
        <taxon>Magnoliopsida</taxon>
        <taxon>eudicotyledons</taxon>
        <taxon>Gunneridae</taxon>
        <taxon>Pentapetalae</taxon>
        <taxon>rosids</taxon>
        <taxon>malvids</taxon>
        <taxon>Brassicales</taxon>
        <taxon>Brassicaceae</taxon>
        <taxon>Brassiceae</taxon>
        <taxon>Brassica</taxon>
    </lineage>
</organism>
<dbReference type="EMBL" id="LR031874">
    <property type="protein sequence ID" value="VDD22052.1"/>
    <property type="molecule type" value="Genomic_DNA"/>
</dbReference>